<accession>A0A9E2W2X2</accession>
<dbReference type="RefSeq" id="WP_217791480.1">
    <property type="nucleotide sequence ID" value="NZ_JAHSPG010000008.1"/>
</dbReference>
<gene>
    <name evidence="2" type="ORF">KTO63_11745</name>
</gene>
<dbReference type="Proteomes" id="UP000812270">
    <property type="component" value="Unassembled WGS sequence"/>
</dbReference>
<dbReference type="EMBL" id="JAHSPG010000008">
    <property type="protein sequence ID" value="MBV4357825.1"/>
    <property type="molecule type" value="Genomic_DNA"/>
</dbReference>
<feature type="transmembrane region" description="Helical" evidence="1">
    <location>
        <begin position="138"/>
        <end position="163"/>
    </location>
</feature>
<dbReference type="AlphaFoldDB" id="A0A9E2W2X2"/>
<reference evidence="2" key="1">
    <citation type="submission" date="2021-06" db="EMBL/GenBank/DDBJ databases">
        <authorList>
            <person name="Huq M.A."/>
        </authorList>
    </citation>
    <scope>NUCLEOTIDE SEQUENCE</scope>
    <source>
        <strain evidence="2">MAH-26</strain>
    </source>
</reference>
<dbReference type="Pfam" id="PF13858">
    <property type="entry name" value="DUF4199"/>
    <property type="match status" value="1"/>
</dbReference>
<dbReference type="InterPro" id="IPR025250">
    <property type="entry name" value="DUF4199"/>
</dbReference>
<feature type="transmembrane region" description="Helical" evidence="1">
    <location>
        <begin position="38"/>
        <end position="56"/>
    </location>
</feature>
<keyword evidence="1" id="KW-0472">Membrane</keyword>
<organism evidence="2 3">
    <name type="scientific">Pinibacter aurantiacus</name>
    <dbReference type="NCBI Taxonomy" id="2851599"/>
    <lineage>
        <taxon>Bacteria</taxon>
        <taxon>Pseudomonadati</taxon>
        <taxon>Bacteroidota</taxon>
        <taxon>Chitinophagia</taxon>
        <taxon>Chitinophagales</taxon>
        <taxon>Chitinophagaceae</taxon>
        <taxon>Pinibacter</taxon>
    </lineage>
</organism>
<keyword evidence="3" id="KW-1185">Reference proteome</keyword>
<comment type="caution">
    <text evidence="2">The sequence shown here is derived from an EMBL/GenBank/DDBJ whole genome shotgun (WGS) entry which is preliminary data.</text>
</comment>
<evidence type="ECO:0000313" key="3">
    <source>
        <dbReference type="Proteomes" id="UP000812270"/>
    </source>
</evidence>
<feature type="transmembrane region" description="Helical" evidence="1">
    <location>
        <begin position="5"/>
        <end position="22"/>
    </location>
</feature>
<feature type="transmembrane region" description="Helical" evidence="1">
    <location>
        <begin position="68"/>
        <end position="92"/>
    </location>
</feature>
<evidence type="ECO:0000256" key="1">
    <source>
        <dbReference type="SAM" id="Phobius"/>
    </source>
</evidence>
<keyword evidence="1" id="KW-1133">Transmembrane helix</keyword>
<proteinExistence type="predicted"/>
<keyword evidence="1" id="KW-0812">Transmembrane</keyword>
<name>A0A9E2W2X2_9BACT</name>
<evidence type="ECO:0000313" key="2">
    <source>
        <dbReference type="EMBL" id="MBV4357825.1"/>
    </source>
</evidence>
<sequence>MKNIAVRYALIAFLVTVVWTLFEHQMGYNTVDHAKGQYTRMITAFVFYFFIAFAIARQKRNQRNTISFKEGFVTGLIVCVVYAPLSTLWFALYGEVINPRYQASLMEFERSKLVAIKASPIIIADKMKEVQLMSGGSFLSYFLLFVFTFLIGAIIAFTTALLVRNQVR</sequence>
<protein>
    <submittedName>
        <fullName evidence="2">DUF4199 domain-containing protein</fullName>
    </submittedName>
</protein>